<dbReference type="GO" id="GO:0000785">
    <property type="term" value="C:chromatin"/>
    <property type="evidence" value="ECO:0007669"/>
    <property type="project" value="TreeGrafter"/>
</dbReference>
<dbReference type="PANTHER" id="PTHR14003:SF23">
    <property type="entry name" value="ZINC FINGER PROTEIN 143"/>
    <property type="match status" value="1"/>
</dbReference>
<dbReference type="Gene3D" id="3.30.160.60">
    <property type="entry name" value="Classic Zinc Finger"/>
    <property type="match status" value="6"/>
</dbReference>
<evidence type="ECO:0000256" key="7">
    <source>
        <dbReference type="ARBA" id="ARBA00023163"/>
    </source>
</evidence>
<evidence type="ECO:0000256" key="6">
    <source>
        <dbReference type="ARBA" id="ARBA00023015"/>
    </source>
</evidence>
<dbReference type="eggNOG" id="KOG1721">
    <property type="taxonomic scope" value="Eukaryota"/>
</dbReference>
<dbReference type="GO" id="GO:0000981">
    <property type="term" value="F:DNA-binding transcription factor activity, RNA polymerase II-specific"/>
    <property type="evidence" value="ECO:0007669"/>
    <property type="project" value="TreeGrafter"/>
</dbReference>
<dbReference type="FunFam" id="3.30.160.60:FF:000125">
    <property type="entry name" value="Putative zinc finger protein 143"/>
    <property type="match status" value="5"/>
</dbReference>
<dbReference type="GO" id="GO:0031519">
    <property type="term" value="C:PcG protein complex"/>
    <property type="evidence" value="ECO:0007669"/>
    <property type="project" value="TreeGrafter"/>
</dbReference>
<dbReference type="PANTHER" id="PTHR14003">
    <property type="entry name" value="TRANSCRIPTIONAL REPRESSOR PROTEIN YY"/>
    <property type="match status" value="1"/>
</dbReference>
<reference evidence="12 13" key="1">
    <citation type="submission" date="2011-02" db="EMBL/GenBank/DDBJ databases">
        <title>The Genome Sequence of Sphaeroforma arctica JP610.</title>
        <authorList>
            <consortium name="The Broad Institute Genome Sequencing Platform"/>
            <person name="Russ C."/>
            <person name="Cuomo C."/>
            <person name="Young S.K."/>
            <person name="Zeng Q."/>
            <person name="Gargeya S."/>
            <person name="Alvarado L."/>
            <person name="Berlin A."/>
            <person name="Chapman S.B."/>
            <person name="Chen Z."/>
            <person name="Freedman E."/>
            <person name="Gellesch M."/>
            <person name="Goldberg J."/>
            <person name="Griggs A."/>
            <person name="Gujja S."/>
            <person name="Heilman E."/>
            <person name="Heiman D."/>
            <person name="Howarth C."/>
            <person name="Mehta T."/>
            <person name="Neiman D."/>
            <person name="Pearson M."/>
            <person name="Roberts A."/>
            <person name="Saif S."/>
            <person name="Shea T."/>
            <person name="Shenoy N."/>
            <person name="Sisk P."/>
            <person name="Stolte C."/>
            <person name="Sykes S."/>
            <person name="White J."/>
            <person name="Yandava C."/>
            <person name="Burger G."/>
            <person name="Gray M.W."/>
            <person name="Holland P.W.H."/>
            <person name="King N."/>
            <person name="Lang F.B.F."/>
            <person name="Roger A.J."/>
            <person name="Ruiz-Trillo I."/>
            <person name="Haas B."/>
            <person name="Nusbaum C."/>
            <person name="Birren B."/>
        </authorList>
    </citation>
    <scope>NUCLEOTIDE SEQUENCE [LARGE SCALE GENOMIC DNA]</scope>
    <source>
        <strain evidence="12 13">JP610</strain>
    </source>
</reference>
<dbReference type="OrthoDB" id="8922241at2759"/>
<feature type="domain" description="C2H2-type" evidence="11">
    <location>
        <begin position="455"/>
        <end position="480"/>
    </location>
</feature>
<dbReference type="FunFam" id="3.30.160.60:FF:000761">
    <property type="entry name" value="Zinc finger protein 449"/>
    <property type="match status" value="1"/>
</dbReference>
<gene>
    <name evidence="12" type="ORF">SARC_00078</name>
</gene>
<dbReference type="EMBL" id="KQ241598">
    <property type="protein sequence ID" value="KNC87821.1"/>
    <property type="molecule type" value="Genomic_DNA"/>
</dbReference>
<feature type="domain" description="C2H2-type" evidence="11">
    <location>
        <begin position="365"/>
        <end position="394"/>
    </location>
</feature>
<evidence type="ECO:0000256" key="9">
    <source>
        <dbReference type="PROSITE-ProRule" id="PRU00042"/>
    </source>
</evidence>
<evidence type="ECO:0000256" key="3">
    <source>
        <dbReference type="ARBA" id="ARBA00022737"/>
    </source>
</evidence>
<evidence type="ECO:0000256" key="10">
    <source>
        <dbReference type="SAM" id="MobiDB-lite"/>
    </source>
</evidence>
<feature type="domain" description="C2H2-type" evidence="11">
    <location>
        <begin position="335"/>
        <end position="364"/>
    </location>
</feature>
<dbReference type="GO" id="GO:0000978">
    <property type="term" value="F:RNA polymerase II cis-regulatory region sequence-specific DNA binding"/>
    <property type="evidence" value="ECO:0007669"/>
    <property type="project" value="TreeGrafter"/>
</dbReference>
<dbReference type="InterPro" id="IPR036236">
    <property type="entry name" value="Znf_C2H2_sf"/>
</dbReference>
<dbReference type="PROSITE" id="PS50157">
    <property type="entry name" value="ZINC_FINGER_C2H2_2"/>
    <property type="match status" value="6"/>
</dbReference>
<dbReference type="SUPFAM" id="SSF57667">
    <property type="entry name" value="beta-beta-alpha zinc fingers"/>
    <property type="match status" value="4"/>
</dbReference>
<dbReference type="Pfam" id="PF00096">
    <property type="entry name" value="zf-C2H2"/>
    <property type="match status" value="6"/>
</dbReference>
<feature type="region of interest" description="Disordered" evidence="10">
    <location>
        <begin position="278"/>
        <end position="297"/>
    </location>
</feature>
<feature type="compositionally biased region" description="Low complexity" evidence="10">
    <location>
        <begin position="241"/>
        <end position="250"/>
    </location>
</feature>
<organism evidence="12 13">
    <name type="scientific">Sphaeroforma arctica JP610</name>
    <dbReference type="NCBI Taxonomy" id="667725"/>
    <lineage>
        <taxon>Eukaryota</taxon>
        <taxon>Ichthyosporea</taxon>
        <taxon>Ichthyophonida</taxon>
        <taxon>Sphaeroforma</taxon>
    </lineage>
</organism>
<dbReference type="InterPro" id="IPR013087">
    <property type="entry name" value="Znf_C2H2_type"/>
</dbReference>
<name>A0A0L0GG65_9EUKA</name>
<evidence type="ECO:0000313" key="13">
    <source>
        <dbReference type="Proteomes" id="UP000054560"/>
    </source>
</evidence>
<keyword evidence="7" id="KW-0804">Transcription</keyword>
<keyword evidence="6" id="KW-0805">Transcription regulation</keyword>
<evidence type="ECO:0000256" key="8">
    <source>
        <dbReference type="ARBA" id="ARBA00023242"/>
    </source>
</evidence>
<evidence type="ECO:0000259" key="11">
    <source>
        <dbReference type="PROSITE" id="PS50157"/>
    </source>
</evidence>
<sequence>MTVLDLTSDSDVRKSIEATGMFSVDERPVTTTHYTLDSGPQSGMDALKITMTDATEDGAGSPSDEKQRLELVGREICESTSSSDLMRLGMWYKINANVRGFGRFYSLVQYKARNHTSPDPSVPLVLTADEEDLVLEFPSGSADDITVMSLSALEEWHHITLTVQNATSGKGTYELVVAALDNTPVFSKKGAFRDAWLDEYKYTRFQLGQYRYKDKPYRSPSVVWIANLEVTKNSPLVGATTTTTTTTTTTKPKCSATSPVYPDDTTKGKSPVVVQVKRARESDASTSSDSQSTSDQASGCKRVKATHVCDVCDKKFTRSQHLKDHMRTHTGDQPFACKFTGCGKKFTQSSSLKTHMRTHTGEQPYVCKFTGCGKRFSLSHHLKAHMRTHTGEQPFACNFSGCGKKFSQPQHLKSHMRTHTGEQPYVCKFTGCSKKFSRSHHLKSHMRTHTGDKPYVCDYTGCNRAFAQLGHLNTHKQIHSPCVHCDSPGSLAGIDACADCAGTRLDLYGCTVANCHRLGTCGSDGARICQAHYKHGVCACTSPCYSRAAGACFDCIPDDSPKLKELSLACSVDNAKVCTPNATVCSACITEYGLGNASLESLAINTVALILGMDTRSIFMTREVIIKACDPSKNACGKVNGGARGDWGLRGLNCINFIEIDDAKGHSNYDIVKEISRLNLLDGMMDGEYNGTGRHLTVGCTRFSGESGWDLEQLRGFAQVVRDTNRVLEENPSDRLRLTLCNFSKNNKFRGALASTGEDYDPKNEKTEKIVLDDDIAEWTWASGEHKTAVEREARHTEILHTMKNSKHCICASQLGTVREHMCTAKVAKEGEIFCNRCLNKPKAKRVIFDRK</sequence>
<keyword evidence="5" id="KW-0862">Zinc</keyword>
<feature type="region of interest" description="Disordered" evidence="10">
    <location>
        <begin position="241"/>
        <end position="272"/>
    </location>
</feature>
<evidence type="ECO:0000256" key="2">
    <source>
        <dbReference type="ARBA" id="ARBA00022723"/>
    </source>
</evidence>
<dbReference type="GeneID" id="25900582"/>
<dbReference type="Proteomes" id="UP000054560">
    <property type="component" value="Unassembled WGS sequence"/>
</dbReference>
<feature type="domain" description="C2H2-type" evidence="11">
    <location>
        <begin position="307"/>
        <end position="334"/>
    </location>
</feature>
<dbReference type="GO" id="GO:0008270">
    <property type="term" value="F:zinc ion binding"/>
    <property type="evidence" value="ECO:0007669"/>
    <property type="project" value="UniProtKB-KW"/>
</dbReference>
<feature type="compositionally biased region" description="Low complexity" evidence="10">
    <location>
        <begin position="284"/>
        <end position="297"/>
    </location>
</feature>
<keyword evidence="2" id="KW-0479">Metal-binding</keyword>
<evidence type="ECO:0000256" key="1">
    <source>
        <dbReference type="ARBA" id="ARBA00006991"/>
    </source>
</evidence>
<dbReference type="SMART" id="SM00355">
    <property type="entry name" value="ZnF_C2H2"/>
    <property type="match status" value="6"/>
</dbReference>
<dbReference type="GO" id="GO:0005667">
    <property type="term" value="C:transcription regulator complex"/>
    <property type="evidence" value="ECO:0007669"/>
    <property type="project" value="TreeGrafter"/>
</dbReference>
<dbReference type="STRING" id="667725.A0A0L0GG65"/>
<keyword evidence="3" id="KW-0677">Repeat</keyword>
<dbReference type="PROSITE" id="PS00028">
    <property type="entry name" value="ZINC_FINGER_C2H2_1"/>
    <property type="match status" value="6"/>
</dbReference>
<dbReference type="AlphaFoldDB" id="A0A0L0GG65"/>
<accession>A0A0L0GG65</accession>
<proteinExistence type="inferred from homology"/>
<protein>
    <recommendedName>
        <fullName evidence="11">C2H2-type domain-containing protein</fullName>
    </recommendedName>
</protein>
<keyword evidence="4 9" id="KW-0863">Zinc-finger</keyword>
<feature type="domain" description="C2H2-type" evidence="11">
    <location>
        <begin position="395"/>
        <end position="424"/>
    </location>
</feature>
<dbReference type="Gene3D" id="2.60.120.200">
    <property type="match status" value="1"/>
</dbReference>
<dbReference type="RefSeq" id="XP_014161723.1">
    <property type="nucleotide sequence ID" value="XM_014306248.1"/>
</dbReference>
<comment type="similarity">
    <text evidence="1">Belongs to the krueppel C2H2-type zinc-finger protein family.</text>
</comment>
<feature type="domain" description="C2H2-type" evidence="11">
    <location>
        <begin position="425"/>
        <end position="454"/>
    </location>
</feature>
<keyword evidence="8" id="KW-0539">Nucleus</keyword>
<keyword evidence="13" id="KW-1185">Reference proteome</keyword>
<evidence type="ECO:0000313" key="12">
    <source>
        <dbReference type="EMBL" id="KNC87821.1"/>
    </source>
</evidence>
<evidence type="ECO:0000256" key="4">
    <source>
        <dbReference type="ARBA" id="ARBA00022771"/>
    </source>
</evidence>
<evidence type="ECO:0000256" key="5">
    <source>
        <dbReference type="ARBA" id="ARBA00022833"/>
    </source>
</evidence>